<dbReference type="PRINTS" id="PR00081">
    <property type="entry name" value="GDHRDH"/>
</dbReference>
<dbReference type="HOGENOM" id="CLU_010194_44_2_3"/>
<dbReference type="RefSeq" id="WP_011820827.1">
    <property type="nucleotide sequence ID" value="NC_008817.1"/>
</dbReference>
<dbReference type="InterPro" id="IPR002347">
    <property type="entry name" value="SDR_fam"/>
</dbReference>
<dbReference type="PANTHER" id="PTHR43157">
    <property type="entry name" value="PHOSPHATIDYLINOSITOL-GLYCAN BIOSYNTHESIS CLASS F PROTEIN-RELATED"/>
    <property type="match status" value="1"/>
</dbReference>
<evidence type="ECO:0000313" key="3">
    <source>
        <dbReference type="Proteomes" id="UP000001589"/>
    </source>
</evidence>
<dbReference type="SUPFAM" id="SSF51735">
    <property type="entry name" value="NAD(P)-binding Rossmann-fold domains"/>
    <property type="match status" value="1"/>
</dbReference>
<dbReference type="PANTHER" id="PTHR43157:SF31">
    <property type="entry name" value="PHOSPHATIDYLINOSITOL-GLYCAN BIOSYNTHESIS CLASS F PROTEIN"/>
    <property type="match status" value="1"/>
</dbReference>
<organism evidence="2 3">
    <name type="scientific">Prochlorococcus marinus (strain MIT 9515)</name>
    <dbReference type="NCBI Taxonomy" id="167542"/>
    <lineage>
        <taxon>Bacteria</taxon>
        <taxon>Bacillati</taxon>
        <taxon>Cyanobacteriota</taxon>
        <taxon>Cyanophyceae</taxon>
        <taxon>Synechococcales</taxon>
        <taxon>Prochlorococcaceae</taxon>
        <taxon>Prochlorococcus</taxon>
    </lineage>
</organism>
<dbReference type="Gene3D" id="3.40.50.720">
    <property type="entry name" value="NAD(P)-binding Rossmann-like Domain"/>
    <property type="match status" value="1"/>
</dbReference>
<keyword evidence="1 2" id="KW-0560">Oxidoreductase</keyword>
<protein>
    <submittedName>
        <fullName evidence="2">Short-chain dehydrogenase/reductase (SDR) superfamily</fullName>
        <ecNumber evidence="2">1.3.1.33</ecNumber>
    </submittedName>
</protein>
<dbReference type="eggNOG" id="COG1028">
    <property type="taxonomic scope" value="Bacteria"/>
</dbReference>
<gene>
    <name evidence="2" type="ordered locus">P9515_15241</name>
</gene>
<dbReference type="Pfam" id="PF00106">
    <property type="entry name" value="adh_short"/>
    <property type="match status" value="1"/>
</dbReference>
<dbReference type="NCBIfam" id="NF004846">
    <property type="entry name" value="PRK06197.1"/>
    <property type="match status" value="1"/>
</dbReference>
<name>A2BY70_PROM5</name>
<dbReference type="STRING" id="167542.P9515_15241"/>
<dbReference type="AlphaFoldDB" id="A2BY70"/>
<dbReference type="OrthoDB" id="9809821at2"/>
<reference evidence="2 3" key="1">
    <citation type="journal article" date="2007" name="PLoS Genet.">
        <title>Patterns and implications of gene gain and loss in the evolution of Prochlorococcus.</title>
        <authorList>
            <person name="Kettler G.C."/>
            <person name="Martiny A.C."/>
            <person name="Huang K."/>
            <person name="Zucker J."/>
            <person name="Coleman M.L."/>
            <person name="Rodrigue S."/>
            <person name="Chen F."/>
            <person name="Lapidus A."/>
            <person name="Ferriera S."/>
            <person name="Johnson J."/>
            <person name="Steglich C."/>
            <person name="Church G.M."/>
            <person name="Richardson P."/>
            <person name="Chisholm S.W."/>
        </authorList>
    </citation>
    <scope>NUCLEOTIDE SEQUENCE [LARGE SCALE GENOMIC DNA]</scope>
    <source>
        <strain evidence="2 3">MIT 9515</strain>
    </source>
</reference>
<dbReference type="EMBL" id="CP000552">
    <property type="protein sequence ID" value="ABM72731.1"/>
    <property type="molecule type" value="Genomic_DNA"/>
</dbReference>
<dbReference type="Proteomes" id="UP000001589">
    <property type="component" value="Chromosome"/>
</dbReference>
<dbReference type="EC" id="1.3.1.33" evidence="2"/>
<dbReference type="InterPro" id="IPR036291">
    <property type="entry name" value="NAD(P)-bd_dom_sf"/>
</dbReference>
<dbReference type="GeneID" id="60201779"/>
<sequence length="309" mass="34222">MTATNLKNRNSNWTISDIPNLDGKTVFITGANSGLGYYTAKALAEKNAHVVLACRTLEKANSALHKLKSLNPEGKFTPIELDLADLNKVSEIGSKISTEFEKLDLLINNAGIMHPPKTLSPQGFEIQFAVNHLAHMLLTLKFLPLIEKQKGSRIVTVTSGAQFFGKVGWNNLKAENYYNKWESYANSKLANVMFALELNEKLEQKHILSLAAHPGIAKTNLFSAQKPKPNPIEIFSLELFSPIFQSAEMGALPQLFAATSPQAKGGEHYGPKFNFRGHPKLSPASPFATNKKERKSLWEKSMEILSNFL</sequence>
<accession>A2BY70</accession>
<proteinExistence type="predicted"/>
<evidence type="ECO:0000256" key="1">
    <source>
        <dbReference type="ARBA" id="ARBA00023002"/>
    </source>
</evidence>
<dbReference type="KEGG" id="pmc:P9515_15241"/>
<dbReference type="GO" id="GO:0016630">
    <property type="term" value="F:protochlorophyllide reductase activity"/>
    <property type="evidence" value="ECO:0007669"/>
    <property type="project" value="UniProtKB-EC"/>
</dbReference>
<dbReference type="CDD" id="cd05327">
    <property type="entry name" value="retinol-DH_like_SDR_c_like"/>
    <property type="match status" value="1"/>
</dbReference>
<evidence type="ECO:0000313" key="2">
    <source>
        <dbReference type="EMBL" id="ABM72731.1"/>
    </source>
</evidence>